<evidence type="ECO:0000256" key="1">
    <source>
        <dbReference type="SAM" id="SignalP"/>
    </source>
</evidence>
<accession>A0A318RXN0</accession>
<sequence length="519" mass="55042">MGTWVGTARTTIRAAVTLAVVTAAVTAVTVTPAMATAPPGYNDLTDVWPTAVGEANCRAGDRVETGIQGEVPLEDRTSGRSTKGYNCNIDLIGRYQGQGAGIVSATYKNCSYTGSSFPTNFLGPNPGVQVLDVSDPGAPELSAVLTEPAMVGGTWESLKVNHKRGLLVGTGVGLLEGAGYISVYDISQDCAHPRLLNRGAGSQLTMPIPITTHEGDFSPDGNTYWVTGIAPGYVSAVDLTDPRNPMVVWSGITGIEAHGVGFSPDGNTLYLSNLLGLTVIDVTAVQNRRPRTIVPQLMPHVGEKLWADGQITQHSIHATYGGRPYVFSVDEGGSGGVKLFDASDSSNLRQRNAIKLAINLPENANRWARSTTANGVFGYDAHYCSIDRPDDPTAMACGWIQSGIRVFDIRDPDDFEEIAYYNPPAQTGKNLQLSNSLHALLGSVAAPPIIGTLAVARAVLQGDSPIDGIINDQSRLVGGDLSADWCLSPPEFHGEQLWVTCMDNGFMTLQLDPAAYPLT</sequence>
<reference evidence="2 3" key="1">
    <citation type="submission" date="2018-06" db="EMBL/GenBank/DDBJ databases">
        <title>Genomic Encyclopedia of Type Strains, Phase IV (KMG-IV): sequencing the most valuable type-strain genomes for metagenomic binning, comparative biology and taxonomic classification.</title>
        <authorList>
            <person name="Goeker M."/>
        </authorList>
    </citation>
    <scope>NUCLEOTIDE SEQUENCE [LARGE SCALE GENOMIC DNA]</scope>
    <source>
        <strain evidence="2 3">DSM 45521</strain>
    </source>
</reference>
<evidence type="ECO:0008006" key="4">
    <source>
        <dbReference type="Google" id="ProtNLM"/>
    </source>
</evidence>
<dbReference type="AlphaFoldDB" id="A0A318RXN0"/>
<keyword evidence="1" id="KW-0732">Signal</keyword>
<gene>
    <name evidence="2" type="ORF">DFR67_11119</name>
</gene>
<comment type="caution">
    <text evidence="2">The sequence shown here is derived from an EMBL/GenBank/DDBJ whole genome shotgun (WGS) entry which is preliminary data.</text>
</comment>
<evidence type="ECO:0000313" key="2">
    <source>
        <dbReference type="EMBL" id="PYE14945.1"/>
    </source>
</evidence>
<evidence type="ECO:0000313" key="3">
    <source>
        <dbReference type="Proteomes" id="UP000247591"/>
    </source>
</evidence>
<dbReference type="InterPro" id="IPR015943">
    <property type="entry name" value="WD40/YVTN_repeat-like_dom_sf"/>
</dbReference>
<dbReference type="SUPFAM" id="SSF51004">
    <property type="entry name" value="C-terminal (heme d1) domain of cytochrome cd1-nitrite reductase"/>
    <property type="match status" value="1"/>
</dbReference>
<dbReference type="InterPro" id="IPR011048">
    <property type="entry name" value="Haem_d1_sf"/>
</dbReference>
<dbReference type="Gene3D" id="2.130.10.10">
    <property type="entry name" value="YVTN repeat-like/Quinoprotein amine dehydrogenase"/>
    <property type="match status" value="1"/>
</dbReference>
<protein>
    <recommendedName>
        <fullName evidence="4">LVIVD repeat-containing protein</fullName>
    </recommendedName>
</protein>
<feature type="signal peptide" evidence="1">
    <location>
        <begin position="1"/>
        <end position="35"/>
    </location>
</feature>
<feature type="chain" id="PRO_5016346351" description="LVIVD repeat-containing protein" evidence="1">
    <location>
        <begin position="36"/>
        <end position="519"/>
    </location>
</feature>
<dbReference type="Proteomes" id="UP000247591">
    <property type="component" value="Unassembled WGS sequence"/>
</dbReference>
<keyword evidence="3" id="KW-1185">Reference proteome</keyword>
<organism evidence="2 3">
    <name type="scientific">Williamsia limnetica</name>
    <dbReference type="NCBI Taxonomy" id="882452"/>
    <lineage>
        <taxon>Bacteria</taxon>
        <taxon>Bacillati</taxon>
        <taxon>Actinomycetota</taxon>
        <taxon>Actinomycetes</taxon>
        <taxon>Mycobacteriales</taxon>
        <taxon>Nocardiaceae</taxon>
        <taxon>Williamsia</taxon>
    </lineage>
</organism>
<name>A0A318RXN0_WILLI</name>
<dbReference type="EMBL" id="QJSP01000011">
    <property type="protein sequence ID" value="PYE14945.1"/>
    <property type="molecule type" value="Genomic_DNA"/>
</dbReference>
<proteinExistence type="predicted"/>